<proteinExistence type="predicted"/>
<name>A0A2H3FTZ8_FUSOX</name>
<dbReference type="AlphaFoldDB" id="A0A2H3FTZ8"/>
<feature type="compositionally biased region" description="Polar residues" evidence="1">
    <location>
        <begin position="478"/>
        <end position="495"/>
    </location>
</feature>
<reference evidence="2 3" key="2">
    <citation type="journal article" date="2017" name="Sci. Rep.">
        <title>A mobile pathogenicity chromosome in Fusarium oxysporum for infection of multiple cucurbit species.</title>
        <authorList>
            <person name="van Dam P."/>
            <person name="Fokkens L."/>
            <person name="Ayukawa Y."/>
            <person name="van der Gragt M."/>
            <person name="Ter Horst A."/>
            <person name="Brankovics B."/>
            <person name="Houterman P.M."/>
            <person name="Arie T."/>
            <person name="Rep M."/>
        </authorList>
    </citation>
    <scope>NUCLEOTIDE SEQUENCE [LARGE SCALE GENOMIC DNA]</scope>
    <source>
        <strain evidence="2 3">Forc016</strain>
    </source>
</reference>
<organism evidence="2 3">
    <name type="scientific">Fusarium oxysporum f. sp. radicis-cucumerinum</name>
    <dbReference type="NCBI Taxonomy" id="327505"/>
    <lineage>
        <taxon>Eukaryota</taxon>
        <taxon>Fungi</taxon>
        <taxon>Dikarya</taxon>
        <taxon>Ascomycota</taxon>
        <taxon>Pezizomycotina</taxon>
        <taxon>Sordariomycetes</taxon>
        <taxon>Hypocreomycetidae</taxon>
        <taxon>Hypocreales</taxon>
        <taxon>Nectriaceae</taxon>
        <taxon>Fusarium</taxon>
        <taxon>Fusarium oxysporum species complex</taxon>
    </lineage>
</organism>
<reference evidence="2 3" key="1">
    <citation type="journal article" date="2016" name="Environ. Microbiol.">
        <title>Effector profiles distinguish formae speciales of Fusarium oxysporum.</title>
        <authorList>
            <person name="van Dam P."/>
            <person name="Fokkens L."/>
            <person name="Schmidt S.M."/>
            <person name="Linmans J.H."/>
            <person name="Kistler H.C."/>
            <person name="Ma L.J."/>
            <person name="Rep M."/>
        </authorList>
    </citation>
    <scope>NUCLEOTIDE SEQUENCE [LARGE SCALE GENOMIC DNA]</scope>
    <source>
        <strain evidence="2 3">Forc016</strain>
    </source>
</reference>
<dbReference type="Proteomes" id="UP000219602">
    <property type="component" value="Chromosome RC"/>
</dbReference>
<comment type="caution">
    <text evidence="2">The sequence shown here is derived from an EMBL/GenBank/DDBJ whole genome shotgun (WGS) entry which is preliminary data.</text>
</comment>
<accession>A0A2H3FTZ8</accession>
<protein>
    <submittedName>
        <fullName evidence="2">Uncharacterized protein</fullName>
    </submittedName>
</protein>
<dbReference type="InterPro" id="IPR027796">
    <property type="entry name" value="OTT_1508_deam-like"/>
</dbReference>
<feature type="region of interest" description="Disordered" evidence="1">
    <location>
        <begin position="478"/>
        <end position="507"/>
    </location>
</feature>
<evidence type="ECO:0000256" key="1">
    <source>
        <dbReference type="SAM" id="MobiDB-lite"/>
    </source>
</evidence>
<dbReference type="EMBL" id="MABQ02000012">
    <property type="protein sequence ID" value="PCD21750.1"/>
    <property type="molecule type" value="Genomic_DNA"/>
</dbReference>
<dbReference type="PANTHER" id="PTHR42037:SF1">
    <property type="match status" value="1"/>
</dbReference>
<evidence type="ECO:0000313" key="2">
    <source>
        <dbReference type="EMBL" id="PCD21750.1"/>
    </source>
</evidence>
<gene>
    <name evidence="2" type="ORF">AU210_015553</name>
</gene>
<dbReference type="Pfam" id="PF14441">
    <property type="entry name" value="OTT_1508_deam"/>
    <property type="match status" value="1"/>
</dbReference>
<evidence type="ECO:0000313" key="3">
    <source>
        <dbReference type="Proteomes" id="UP000219602"/>
    </source>
</evidence>
<sequence length="535" mass="60730">MDNQHLRLVAPNRALVRRFYPPLLLLICLSSMCPRRRLGEDPEFEALTGLEPLFRAFVSKIAFLCCTEIGGGAVSACAVLQLPDCIQYVIGFNQQNPTRRAKIQSSLASILCLFASVPHRDGAEREELRIQALRASLELCKGRVKGYLKSLKVHLQECIEACRREGTRDSESTQTEMSRIFGVLELCFDTFQSGSGDEPRTSVNSFAVCDLISSLSTFFRSHMFADVRHRLARENDMMSTTYWSDCVHVAGRLLSYKRAVDLMDSVAKIWPQLFSEFRICMISSSSTESDILSANPWTAAKIFKGMSSDKAFLSRSAKQLDSFCVYDIDVEISEFWRHAPKPIVHAEMLVHSWVENTEGGIRPERFFNRWKFIGTSKPPCKLCSYFFDEYPTDVQVRPSHQNVYFAWRMPDVFEHQGETSIRTRMLVMDRIKTRIRADVVRILSEKVSDGRPHDSSAYTALSPSTPLGAPRNLFSAEATAQSSDSYKLSKTQGQSPAARKSTKEVEDVLDEDHEEVLLFRGRSAVRKTLHNRLRE</sequence>
<dbReference type="PANTHER" id="PTHR42037">
    <property type="match status" value="1"/>
</dbReference>